<dbReference type="EMBL" id="OX451738">
    <property type="protein sequence ID" value="CAI8605954.1"/>
    <property type="molecule type" value="Genomic_DNA"/>
</dbReference>
<dbReference type="GO" id="GO:0005516">
    <property type="term" value="F:calmodulin binding"/>
    <property type="evidence" value="ECO:0007669"/>
    <property type="project" value="UniProtKB-KW"/>
</dbReference>
<evidence type="ECO:0000313" key="3">
    <source>
        <dbReference type="EMBL" id="CAI8605954.1"/>
    </source>
</evidence>
<keyword evidence="1" id="KW-0112">Calmodulin-binding</keyword>
<dbReference type="Gene3D" id="1.20.5.190">
    <property type="match status" value="1"/>
</dbReference>
<dbReference type="CDD" id="cd23767">
    <property type="entry name" value="IQCD"/>
    <property type="match status" value="1"/>
</dbReference>
<protein>
    <recommendedName>
        <fullName evidence="5">Protein IQ-DOMAIN 14</fullName>
    </recommendedName>
</protein>
<gene>
    <name evidence="3" type="ORF">VFH_III206560</name>
</gene>
<evidence type="ECO:0000256" key="2">
    <source>
        <dbReference type="ARBA" id="ARBA00024341"/>
    </source>
</evidence>
<reference evidence="3 4" key="1">
    <citation type="submission" date="2023-01" db="EMBL/GenBank/DDBJ databases">
        <authorList>
            <person name="Kreplak J."/>
        </authorList>
    </citation>
    <scope>NUCLEOTIDE SEQUENCE [LARGE SCALE GENOMIC DNA]</scope>
</reference>
<dbReference type="AlphaFoldDB" id="A0AAV1A5T7"/>
<dbReference type="Pfam" id="PF00612">
    <property type="entry name" value="IQ"/>
    <property type="match status" value="1"/>
</dbReference>
<dbReference type="PANTHER" id="PTHR32295:SF41">
    <property type="entry name" value="PROTEIN IQ-DOMAIN 11"/>
    <property type="match status" value="1"/>
</dbReference>
<dbReference type="Proteomes" id="UP001157006">
    <property type="component" value="Chromosome 3"/>
</dbReference>
<sequence>MAKKNKSWFNLVKSLFIWDTHSTQEKKEKRRKWIFGKLKTKKLPSITAPATTSNEAEEEGKTKHSQVVMLNEREIQEFAAIKIQTAFRGYLAKKALRALKGIVKLQAIIRGRAVRRQAMSTLKSLQSIVSIQSKICARRLQMVEGRWDSVEDEETLYSKDKIIRMDSNSERKWDDSTLLKEEVDACCMIKKEGIIKRERIKEYTFNHRRSAESERSKVNGRWRYWLEQWVDTQLSKSKELEGGYEWIWMWHKSCILKDHDVFDTWP</sequence>
<dbReference type="InterPro" id="IPR000048">
    <property type="entry name" value="IQ_motif_EF-hand-BS"/>
</dbReference>
<proteinExistence type="inferred from homology"/>
<evidence type="ECO:0000313" key="4">
    <source>
        <dbReference type="Proteomes" id="UP001157006"/>
    </source>
</evidence>
<keyword evidence="4" id="KW-1185">Reference proteome</keyword>
<dbReference type="PANTHER" id="PTHR32295">
    <property type="entry name" value="IQ-DOMAIN 5-RELATED"/>
    <property type="match status" value="1"/>
</dbReference>
<organism evidence="3 4">
    <name type="scientific">Vicia faba</name>
    <name type="common">Broad bean</name>
    <name type="synonym">Faba vulgaris</name>
    <dbReference type="NCBI Taxonomy" id="3906"/>
    <lineage>
        <taxon>Eukaryota</taxon>
        <taxon>Viridiplantae</taxon>
        <taxon>Streptophyta</taxon>
        <taxon>Embryophyta</taxon>
        <taxon>Tracheophyta</taxon>
        <taxon>Spermatophyta</taxon>
        <taxon>Magnoliopsida</taxon>
        <taxon>eudicotyledons</taxon>
        <taxon>Gunneridae</taxon>
        <taxon>Pentapetalae</taxon>
        <taxon>rosids</taxon>
        <taxon>fabids</taxon>
        <taxon>Fabales</taxon>
        <taxon>Fabaceae</taxon>
        <taxon>Papilionoideae</taxon>
        <taxon>50 kb inversion clade</taxon>
        <taxon>NPAAA clade</taxon>
        <taxon>Hologalegina</taxon>
        <taxon>IRL clade</taxon>
        <taxon>Fabeae</taxon>
        <taxon>Vicia</taxon>
    </lineage>
</organism>
<evidence type="ECO:0008006" key="5">
    <source>
        <dbReference type="Google" id="ProtNLM"/>
    </source>
</evidence>
<accession>A0AAV1A5T7</accession>
<comment type="similarity">
    <text evidence="2">Belongs to the IQD family.</text>
</comment>
<evidence type="ECO:0000256" key="1">
    <source>
        <dbReference type="ARBA" id="ARBA00022860"/>
    </source>
</evidence>
<name>A0AAV1A5T7_VICFA</name>